<gene>
    <name evidence="2" type="ORF">COT26_01390</name>
</gene>
<dbReference type="Proteomes" id="UP000236845">
    <property type="component" value="Unassembled WGS sequence"/>
</dbReference>
<evidence type="ECO:0000313" key="2">
    <source>
        <dbReference type="EMBL" id="PIS40806.1"/>
    </source>
</evidence>
<accession>A0A2H0YQV1</accession>
<evidence type="ECO:0008006" key="4">
    <source>
        <dbReference type="Google" id="ProtNLM"/>
    </source>
</evidence>
<proteinExistence type="predicted"/>
<evidence type="ECO:0000313" key="3">
    <source>
        <dbReference type="Proteomes" id="UP000236845"/>
    </source>
</evidence>
<organism evidence="2 3">
    <name type="scientific">Candidatus Kerfeldbacteria bacterium CG08_land_8_20_14_0_20_43_14</name>
    <dbReference type="NCBI Taxonomy" id="2014246"/>
    <lineage>
        <taxon>Bacteria</taxon>
        <taxon>Candidatus Kerfeldiibacteriota</taxon>
    </lineage>
</organism>
<reference evidence="3" key="1">
    <citation type="submission" date="2017-09" db="EMBL/GenBank/DDBJ databases">
        <title>Depth-based differentiation of microbial function through sediment-hosted aquifers and enrichment of novel symbionts in the deep terrestrial subsurface.</title>
        <authorList>
            <person name="Probst A.J."/>
            <person name="Ladd B."/>
            <person name="Jarett J.K."/>
            <person name="Geller-Mcgrath D.E."/>
            <person name="Sieber C.M.K."/>
            <person name="Emerson J.B."/>
            <person name="Anantharaman K."/>
            <person name="Thomas B.C."/>
            <person name="Malmstrom R."/>
            <person name="Stieglmeier M."/>
            <person name="Klingl A."/>
            <person name="Woyke T."/>
            <person name="Ryan C.M."/>
            <person name="Banfield J.F."/>
        </authorList>
    </citation>
    <scope>NUCLEOTIDE SEQUENCE [LARGE SCALE GENOMIC DNA]</scope>
</reference>
<feature type="compositionally biased region" description="Polar residues" evidence="1">
    <location>
        <begin position="54"/>
        <end position="74"/>
    </location>
</feature>
<dbReference type="InterPro" id="IPR011055">
    <property type="entry name" value="Dup_hybrid_motif"/>
</dbReference>
<dbReference type="AlphaFoldDB" id="A0A2H0YQV1"/>
<feature type="region of interest" description="Disordered" evidence="1">
    <location>
        <begin position="43"/>
        <end position="86"/>
    </location>
</feature>
<comment type="caution">
    <text evidence="2">The sequence shown here is derived from an EMBL/GenBank/DDBJ whole genome shotgun (WGS) entry which is preliminary data.</text>
</comment>
<evidence type="ECO:0000256" key="1">
    <source>
        <dbReference type="SAM" id="MobiDB-lite"/>
    </source>
</evidence>
<protein>
    <recommendedName>
        <fullName evidence="4">Peptidase M23 domain-containing protein</fullName>
    </recommendedName>
</protein>
<name>A0A2H0YQV1_9BACT</name>
<dbReference type="EMBL" id="PEXW01000029">
    <property type="protein sequence ID" value="PIS40806.1"/>
    <property type="molecule type" value="Genomic_DNA"/>
</dbReference>
<sequence>MKRFWILLIIIILAGGLFFLMRQKNVNNNSNLNQVNFNSNSNTLLNTNSGNSNQATQNQNNDLNQPVTNQSGLIQNQNSNTNPSQSLLFPPISNALSRITKKPFGIYITPQNSPVQPERFTGYHTGVDFETLPSEANINVPIYAAANGEVLVK</sequence>
<feature type="compositionally biased region" description="Low complexity" evidence="1">
    <location>
        <begin position="43"/>
        <end position="53"/>
    </location>
</feature>
<dbReference type="SUPFAM" id="SSF51261">
    <property type="entry name" value="Duplicated hybrid motif"/>
    <property type="match status" value="1"/>
</dbReference>
<feature type="compositionally biased region" description="Low complexity" evidence="1">
    <location>
        <begin position="75"/>
        <end position="86"/>
    </location>
</feature>